<dbReference type="Proteomes" id="UP000006790">
    <property type="component" value="Chromosome 3"/>
</dbReference>
<evidence type="ECO:0000256" key="6">
    <source>
        <dbReference type="SAM" id="Coils"/>
    </source>
</evidence>
<dbReference type="GO" id="GO:0000978">
    <property type="term" value="F:RNA polymerase II cis-regulatory region sequence-specific DNA binding"/>
    <property type="evidence" value="ECO:0007669"/>
    <property type="project" value="EnsemblFungi"/>
</dbReference>
<keyword evidence="1" id="KW-0479">Metal-binding</keyword>
<keyword evidence="4" id="KW-0804">Transcription</keyword>
<proteinExistence type="predicted"/>
<dbReference type="STRING" id="931890.G8JRW0"/>
<dbReference type="OrthoDB" id="2110361at2759"/>
<dbReference type="GO" id="GO:0008270">
    <property type="term" value="F:zinc ion binding"/>
    <property type="evidence" value="ECO:0007669"/>
    <property type="project" value="InterPro"/>
</dbReference>
<dbReference type="InParanoid" id="G8JRW0"/>
<dbReference type="GO" id="GO:2001158">
    <property type="term" value="P:positive regulation of L-proline catabolic process to L-glutamate"/>
    <property type="evidence" value="ECO:0007669"/>
    <property type="project" value="EnsemblFungi"/>
</dbReference>
<dbReference type="SMART" id="SM00066">
    <property type="entry name" value="GAL4"/>
    <property type="match status" value="1"/>
</dbReference>
<dbReference type="GO" id="GO:0006351">
    <property type="term" value="P:DNA-templated transcription"/>
    <property type="evidence" value="ECO:0007669"/>
    <property type="project" value="InterPro"/>
</dbReference>
<keyword evidence="6" id="KW-0175">Coiled coil</keyword>
<dbReference type="SMART" id="SM00906">
    <property type="entry name" value="Fungal_trans"/>
    <property type="match status" value="1"/>
</dbReference>
<feature type="coiled-coil region" evidence="6">
    <location>
        <begin position="99"/>
        <end position="126"/>
    </location>
</feature>
<sequence>MDKLPGLFESVKAHDIEFPNNQFGYRELMDTKEVRLSEDYKEGGGNKERKKRAPLACLRCRKRHVRCPGGNPCSKCVSANIACEYLEPSKKLIVSMKYLQKLQHDLAKLKKENVNLQAQLNERISRQDASSKAALDGLNQRTLPTGAGGEADIKFHKNSVAGTEDEDEMVPNFAERRGRLVESRTGQRYFVGSSSMTLFGMEIQSLIPESLKQKRKAIASPVLKEASIVSGQTGAPATIQAGDIVDEVLQEEGNAYKIVLAKNEHNEDMSFNFTLPAYSYAMLLVDTFVNYNDGCFYFFNEGIVKENLRLSYEGIACFEDHTLQTIWLCKVLLIFATGEMYLGCADSCSDTNSPSENPLLPGSGFFEQASQIFGFLFSNGRIENVTNEGGIELMLLYAFYLQVADCTVASYFYFGQALRASLILGWHVDAQRDVLTRFDLEHRRRLWWTVYMFERMLSSKAGLPLSFSDDTIATELPDDFDMSNPPKGCEHYIFPEAEYITNCVRITQLNAQILKKLYQKQPDSNILPILKDIVMQLLEWRTSLSDFLQVDFTQKDLKISRLCTNMFTEYFQGLNLAIRPLLFHFASKQLASFETSNTYINLLNYSKTISSLLNCSLQASINSIRSLWAMMSQNMVAIFGYMEREYLFTSACTLVLFNAAFGIHEQTYQHLDHALKIFSKMRNSGNHPAGLRRAQLLRLMSDLDFHDVMKDLIAKHADTVKPDPQCNDEDSEKKINVVRQLHALSPTGSVNSGSGISCDSVAPDLTDLSKNEAQTIEKNVSRLDLQTLDMHNDLQEMLDNLNEIGKCDDQLWKEITDQAMWLGNAMDPACALGNESDFYKSNPLNFK</sequence>
<dbReference type="Pfam" id="PF04082">
    <property type="entry name" value="Fungal_trans"/>
    <property type="match status" value="1"/>
</dbReference>
<dbReference type="EMBL" id="CP002499">
    <property type="protein sequence ID" value="AET38879.1"/>
    <property type="molecule type" value="Genomic_DNA"/>
</dbReference>
<evidence type="ECO:0000256" key="3">
    <source>
        <dbReference type="ARBA" id="ARBA00023015"/>
    </source>
</evidence>
<evidence type="ECO:0000256" key="1">
    <source>
        <dbReference type="ARBA" id="ARBA00022723"/>
    </source>
</evidence>
<gene>
    <name evidence="8" type="ordered locus">Ecym_3392</name>
</gene>
<evidence type="ECO:0000313" key="9">
    <source>
        <dbReference type="Proteomes" id="UP000006790"/>
    </source>
</evidence>
<protein>
    <recommendedName>
        <fullName evidence="7">Zn(2)-C6 fungal-type domain-containing protein</fullName>
    </recommendedName>
</protein>
<dbReference type="GO" id="GO:0000972">
    <property type="term" value="P:transcription-dependent tethering of RNA polymerase II gene DNA at nuclear periphery"/>
    <property type="evidence" value="ECO:0007669"/>
    <property type="project" value="EnsemblFungi"/>
</dbReference>
<dbReference type="InterPro" id="IPR007219">
    <property type="entry name" value="XnlR_reg_dom"/>
</dbReference>
<evidence type="ECO:0000256" key="4">
    <source>
        <dbReference type="ARBA" id="ARBA00023163"/>
    </source>
</evidence>
<organism evidence="8 9">
    <name type="scientific">Eremothecium cymbalariae (strain CBS 270.75 / DBVPG 7215 / KCTC 17166 / NRRL Y-17582)</name>
    <name type="common">Yeast</name>
    <dbReference type="NCBI Taxonomy" id="931890"/>
    <lineage>
        <taxon>Eukaryota</taxon>
        <taxon>Fungi</taxon>
        <taxon>Dikarya</taxon>
        <taxon>Ascomycota</taxon>
        <taxon>Saccharomycotina</taxon>
        <taxon>Saccharomycetes</taxon>
        <taxon>Saccharomycetales</taxon>
        <taxon>Saccharomycetaceae</taxon>
        <taxon>Eremothecium</taxon>
    </lineage>
</organism>
<dbReference type="RefSeq" id="XP_003645696.1">
    <property type="nucleotide sequence ID" value="XM_003645648.1"/>
</dbReference>
<dbReference type="PROSITE" id="PS00463">
    <property type="entry name" value="ZN2_CY6_FUNGAL_1"/>
    <property type="match status" value="1"/>
</dbReference>
<dbReference type="SUPFAM" id="SSF57701">
    <property type="entry name" value="Zn2/Cys6 DNA-binding domain"/>
    <property type="match status" value="1"/>
</dbReference>
<dbReference type="PANTHER" id="PTHR47424">
    <property type="entry name" value="REGULATORY PROTEIN GAL4"/>
    <property type="match status" value="1"/>
</dbReference>
<dbReference type="PANTHER" id="PTHR47424:SF6">
    <property type="entry name" value="PROLINE UTILIZATION TRANS-ACTIVATOR"/>
    <property type="match status" value="1"/>
</dbReference>
<feature type="domain" description="Zn(2)-C6 fungal-type" evidence="7">
    <location>
        <begin position="56"/>
        <end position="85"/>
    </location>
</feature>
<dbReference type="GeneID" id="11471045"/>
<keyword evidence="9" id="KW-1185">Reference proteome</keyword>
<dbReference type="InterPro" id="IPR051127">
    <property type="entry name" value="Fungal_SecMet_Regulators"/>
</dbReference>
<dbReference type="KEGG" id="erc:Ecym_3392"/>
<dbReference type="InterPro" id="IPR036864">
    <property type="entry name" value="Zn2-C6_fun-type_DNA-bd_sf"/>
</dbReference>
<dbReference type="Gene3D" id="4.10.240.10">
    <property type="entry name" value="Zn(2)-C6 fungal-type DNA-binding domain"/>
    <property type="match status" value="1"/>
</dbReference>
<name>G8JRW0_ERECY</name>
<dbReference type="Pfam" id="PF00172">
    <property type="entry name" value="Zn_clus"/>
    <property type="match status" value="1"/>
</dbReference>
<dbReference type="OMA" id="CLVYCQV"/>
<keyword evidence="5" id="KW-0539">Nucleus</keyword>
<reference evidence="9" key="1">
    <citation type="journal article" date="2012" name="G3 (Bethesda)">
        <title>Pichia sorbitophila, an interspecies yeast hybrid reveals early steps of genome resolution following polyploidization.</title>
        <authorList>
            <person name="Leh Louis V."/>
            <person name="Despons L."/>
            <person name="Friedrich A."/>
            <person name="Martin T."/>
            <person name="Durrens P."/>
            <person name="Casaregola S."/>
            <person name="Neuveglise C."/>
            <person name="Fairhead C."/>
            <person name="Marck C."/>
            <person name="Cruz J.A."/>
            <person name="Straub M.L."/>
            <person name="Kugler V."/>
            <person name="Sacerdot C."/>
            <person name="Uzunov Z."/>
            <person name="Thierry A."/>
            <person name="Weiss S."/>
            <person name="Bleykasten C."/>
            <person name="De Montigny J."/>
            <person name="Jacques N."/>
            <person name="Jung P."/>
            <person name="Lemaire M."/>
            <person name="Mallet S."/>
            <person name="Morel G."/>
            <person name="Richard G.F."/>
            <person name="Sarkar A."/>
            <person name="Savel G."/>
            <person name="Schacherer J."/>
            <person name="Seret M.L."/>
            <person name="Talla E."/>
            <person name="Samson G."/>
            <person name="Jubin C."/>
            <person name="Poulain J."/>
            <person name="Vacherie B."/>
            <person name="Barbe V."/>
            <person name="Pelletier E."/>
            <person name="Sherman D.J."/>
            <person name="Westhof E."/>
            <person name="Weissenbach J."/>
            <person name="Baret P.V."/>
            <person name="Wincker P."/>
            <person name="Gaillardin C."/>
            <person name="Dujon B."/>
            <person name="Souciet J.L."/>
        </authorList>
    </citation>
    <scope>NUCLEOTIDE SEQUENCE [LARGE SCALE GENOMIC DNA]</scope>
    <source>
        <strain evidence="9">CBS 270.75 / DBVPG 7215 / KCTC 17166 / NRRL Y-17582</strain>
    </source>
</reference>
<keyword evidence="3" id="KW-0805">Transcription regulation</keyword>
<dbReference type="InterPro" id="IPR001138">
    <property type="entry name" value="Zn2Cys6_DnaBD"/>
</dbReference>
<dbReference type="PROSITE" id="PS50048">
    <property type="entry name" value="ZN2_CY6_FUNGAL_2"/>
    <property type="match status" value="1"/>
</dbReference>
<dbReference type="GO" id="GO:0001228">
    <property type="term" value="F:DNA-binding transcription activator activity, RNA polymerase II-specific"/>
    <property type="evidence" value="ECO:0007669"/>
    <property type="project" value="EnsemblFungi"/>
</dbReference>
<evidence type="ECO:0000313" key="8">
    <source>
        <dbReference type="EMBL" id="AET38879.1"/>
    </source>
</evidence>
<accession>G8JRW0</accession>
<dbReference type="HOGENOM" id="CLU_006926_0_0_1"/>
<dbReference type="AlphaFoldDB" id="G8JRW0"/>
<evidence type="ECO:0000256" key="2">
    <source>
        <dbReference type="ARBA" id="ARBA00022833"/>
    </source>
</evidence>
<dbReference type="CDD" id="cd12148">
    <property type="entry name" value="fungal_TF_MHR"/>
    <property type="match status" value="1"/>
</dbReference>
<keyword evidence="2" id="KW-0862">Zinc</keyword>
<evidence type="ECO:0000259" key="7">
    <source>
        <dbReference type="PROSITE" id="PS50048"/>
    </source>
</evidence>
<dbReference type="FunCoup" id="G8JRW0">
    <property type="interactions" value="548"/>
</dbReference>
<evidence type="ECO:0000256" key="5">
    <source>
        <dbReference type="ARBA" id="ARBA00023242"/>
    </source>
</evidence>
<dbReference type="CDD" id="cd00067">
    <property type="entry name" value="GAL4"/>
    <property type="match status" value="1"/>
</dbReference>
<dbReference type="eggNOG" id="ENOG502QTA0">
    <property type="taxonomic scope" value="Eukaryota"/>
</dbReference>